<dbReference type="SMART" id="SM01007">
    <property type="entry name" value="Aldolase_II"/>
    <property type="match status" value="1"/>
</dbReference>
<reference evidence="4 5" key="1">
    <citation type="submission" date="2023-07" db="EMBL/GenBank/DDBJ databases">
        <title>Genomic Encyclopedia of Type Strains, Phase IV (KMG-IV): sequencing the most valuable type-strain genomes for metagenomic binning, comparative biology and taxonomic classification.</title>
        <authorList>
            <person name="Goeker M."/>
        </authorList>
    </citation>
    <scope>NUCLEOTIDE SEQUENCE [LARGE SCALE GENOMIC DNA]</scope>
    <source>
        <strain evidence="4 5">DSM 100301</strain>
    </source>
</reference>
<dbReference type="SUPFAM" id="SSF53639">
    <property type="entry name" value="AraD/HMP-PK domain-like"/>
    <property type="match status" value="1"/>
</dbReference>
<evidence type="ECO:0000313" key="5">
    <source>
        <dbReference type="Proteomes" id="UP001235269"/>
    </source>
</evidence>
<evidence type="ECO:0000256" key="2">
    <source>
        <dbReference type="ARBA" id="ARBA00023239"/>
    </source>
</evidence>
<keyword evidence="5" id="KW-1185">Reference proteome</keyword>
<keyword evidence="2 4" id="KW-0456">Lyase</keyword>
<gene>
    <name evidence="4" type="ORF">QO005_004271</name>
</gene>
<dbReference type="InterPro" id="IPR001303">
    <property type="entry name" value="Aldolase_II/adducin_N"/>
</dbReference>
<sequence length="224" mass="24556">MDEQELRRSIIEHCRMMNASGLNQGTSGNISARYGDRMLITPSAIPYGEMMPDMICSMPLNGRDGEWHGPKKPSVEWRFHLDILRSRPEIGAVVHTHSMYATILAMARKPIPACHYMIAAFGGNDVKVADYARYGTPELSEAVTTALEGRSACLMANHGMVATGLTLKKAMWAAVELETIAKQYYHSLLIGGPVILPDEEIAGVLQGFASYGLQDRPQPSQAAH</sequence>
<dbReference type="Gene3D" id="3.40.225.10">
    <property type="entry name" value="Class II aldolase/adducin N-terminal domain"/>
    <property type="match status" value="1"/>
</dbReference>
<evidence type="ECO:0000313" key="4">
    <source>
        <dbReference type="EMBL" id="MDQ0457913.1"/>
    </source>
</evidence>
<feature type="domain" description="Class II aldolase/adducin N-terminal" evidence="3">
    <location>
        <begin position="8"/>
        <end position="185"/>
    </location>
</feature>
<dbReference type="Proteomes" id="UP001235269">
    <property type="component" value="Unassembled WGS sequence"/>
</dbReference>
<keyword evidence="1" id="KW-0479">Metal-binding</keyword>
<dbReference type="InterPro" id="IPR050197">
    <property type="entry name" value="Aldolase_class_II_sugar_metab"/>
</dbReference>
<comment type="caution">
    <text evidence="4">The sequence shown here is derived from an EMBL/GenBank/DDBJ whole genome shotgun (WGS) entry which is preliminary data.</text>
</comment>
<dbReference type="Pfam" id="PF00596">
    <property type="entry name" value="Aldolase_II"/>
    <property type="match status" value="1"/>
</dbReference>
<protein>
    <submittedName>
        <fullName evidence="4">L-fuculose-phosphate aldolase</fullName>
        <ecNumber evidence="4">4.1.2.17</ecNumber>
    </submittedName>
</protein>
<name>A0ABU0IJU5_9HYPH</name>
<dbReference type="EC" id="4.1.2.17" evidence="4"/>
<accession>A0ABU0IJU5</accession>
<dbReference type="PANTHER" id="PTHR22789">
    <property type="entry name" value="FUCULOSE PHOSPHATE ALDOLASE"/>
    <property type="match status" value="1"/>
</dbReference>
<evidence type="ECO:0000259" key="3">
    <source>
        <dbReference type="SMART" id="SM01007"/>
    </source>
</evidence>
<dbReference type="InterPro" id="IPR036409">
    <property type="entry name" value="Aldolase_II/adducin_N_sf"/>
</dbReference>
<dbReference type="RefSeq" id="WP_307160011.1">
    <property type="nucleotide sequence ID" value="NZ_JAUSWH010000019.1"/>
</dbReference>
<proteinExistence type="predicted"/>
<organism evidence="4 5">
    <name type="scientific">Rhizobium paknamense</name>
    <dbReference type="NCBI Taxonomy" id="1206817"/>
    <lineage>
        <taxon>Bacteria</taxon>
        <taxon>Pseudomonadati</taxon>
        <taxon>Pseudomonadota</taxon>
        <taxon>Alphaproteobacteria</taxon>
        <taxon>Hyphomicrobiales</taxon>
        <taxon>Rhizobiaceae</taxon>
        <taxon>Rhizobium/Agrobacterium group</taxon>
        <taxon>Rhizobium</taxon>
    </lineage>
</organism>
<evidence type="ECO:0000256" key="1">
    <source>
        <dbReference type="ARBA" id="ARBA00022723"/>
    </source>
</evidence>
<dbReference type="GO" id="GO:0008738">
    <property type="term" value="F:L-fuculose-phosphate aldolase activity"/>
    <property type="evidence" value="ECO:0007669"/>
    <property type="project" value="UniProtKB-EC"/>
</dbReference>
<dbReference type="EMBL" id="JAUSWH010000019">
    <property type="protein sequence ID" value="MDQ0457913.1"/>
    <property type="molecule type" value="Genomic_DNA"/>
</dbReference>
<dbReference type="PANTHER" id="PTHR22789:SF0">
    <property type="entry name" value="3-OXO-TETRONATE 4-PHOSPHATE DECARBOXYLASE-RELATED"/>
    <property type="match status" value="1"/>
</dbReference>